<evidence type="ECO:0000313" key="3">
    <source>
        <dbReference type="Proteomes" id="UP000037023"/>
    </source>
</evidence>
<dbReference type="RefSeq" id="WP_033200894.1">
    <property type="nucleotide sequence ID" value="NZ_LGUP01000001.1"/>
</dbReference>
<feature type="compositionally biased region" description="Low complexity" evidence="1">
    <location>
        <begin position="1011"/>
        <end position="1042"/>
    </location>
</feature>
<dbReference type="Proteomes" id="UP000037023">
    <property type="component" value="Unassembled WGS sequence"/>
</dbReference>
<feature type="region of interest" description="Disordered" evidence="1">
    <location>
        <begin position="969"/>
        <end position="990"/>
    </location>
</feature>
<dbReference type="PATRIC" id="fig|1938.6.peg.126"/>
<evidence type="ECO:0000256" key="1">
    <source>
        <dbReference type="SAM" id="MobiDB-lite"/>
    </source>
</evidence>
<proteinExistence type="predicted"/>
<accession>A0A0L8LF69</accession>
<feature type="region of interest" description="Disordered" evidence="1">
    <location>
        <begin position="755"/>
        <end position="774"/>
    </location>
</feature>
<evidence type="ECO:0000313" key="2">
    <source>
        <dbReference type="EMBL" id="KOG36759.1"/>
    </source>
</evidence>
<comment type="caution">
    <text evidence="2">The sequence shown here is derived from an EMBL/GenBank/DDBJ whole genome shotgun (WGS) entry which is preliminary data.</text>
</comment>
<name>A0A0L8LF69_STRVR</name>
<reference evidence="2 3" key="1">
    <citation type="submission" date="2015-06" db="EMBL/GenBank/DDBJ databases">
        <authorList>
            <person name="Hoefler B.C."/>
            <person name="Straight P.D."/>
        </authorList>
    </citation>
    <scope>NUCLEOTIDE SEQUENCE [LARGE SCALE GENOMIC DNA]</scope>
    <source>
        <strain evidence="2 3">NRRL 3427</strain>
    </source>
</reference>
<dbReference type="EMBL" id="LGUP01000001">
    <property type="protein sequence ID" value="KOG36759.1"/>
    <property type="molecule type" value="Genomic_DNA"/>
</dbReference>
<feature type="compositionally biased region" description="Low complexity" evidence="1">
    <location>
        <begin position="1241"/>
        <end position="1255"/>
    </location>
</feature>
<feature type="region of interest" description="Disordered" evidence="1">
    <location>
        <begin position="1007"/>
        <end position="1117"/>
    </location>
</feature>
<feature type="compositionally biased region" description="Low complexity" evidence="1">
    <location>
        <begin position="1050"/>
        <end position="1062"/>
    </location>
</feature>
<gene>
    <name evidence="2" type="ORF">ADK34_00580</name>
</gene>
<dbReference type="OrthoDB" id="9757728at2"/>
<feature type="region of interest" description="Disordered" evidence="1">
    <location>
        <begin position="1241"/>
        <end position="1261"/>
    </location>
</feature>
<sequence>MTTPPPPAWTLPTALPVVLLPVRLETRFTAAELLVRIYPDEIHVDTHEVLLTADEEAYGHRYWRGIWAARGDGPAEAAAWGELADRFGHERAAWVARVTTPVNPMDQPGTGGADAQPVFPSPGEQRAASWTRRPVARALPSRWYVVGHPKDPAAPAVTRVTAKVGGAAGGPLPVGPAPTADLEELDPAAPPTDDATRWLVDFAAAEAIGMAVRLPRGTGYDRLFAYGVLEDKPTVATAELTALIEAQYYTRGLGYVPPGAPSNNTATATSRYSRRDPANREAYQVRHFDSAPTDVDTNAAVLAKAFGLPLVGATGGPAPLARARDARRRDQAAARDMATALWEATWGYYVRQFAEDRFSETQVLGARDHARRYLRPGGPLPTLRIGSQPYGILPVLPLDRWTDLESTGMGALRLDPAVPGFLRTLRDRIWAPSAADPDAVPRITRGAASQSTVAEILGMAPTSRRLHARSAVGTEYVAALWRFGPLGLNDEWRTGLAGHVRDLTARLGLPGWEYGPGRVVYADKAWPLDHPWTDAPAGTPGGSPAQYLAALADPLNPPAWARVPGTAERDNLPWARWCHDLGAAGGDPAAQALSTPLLYRLARHALLAEYARAVDYAIGTGRAERNEPELIDVDEAVRTATVWKRAKRPLPPGTPGPATADAYVWSPEAKNRSELQPLHQTLAAFKALAPLPAEDLERLLAQNLDTTSHRLDAWITSLATKRLAWLRRPGSSYPYGCHLGGYGWLLDVTPRATGPAEVAPERRPAGEETDPLATPGTVAPWKLFEAADTAGPIHAPSFAQATTAAVLRAAQRAHGDLPDAPTAIDLHSARARTAAWLLDGVRQGQPLGALLGYRFERALKDHHVRTLTSWADRFRTLAPTTATHVDHDGTVSETVAAHDVVDGLRLHRRRASGRLDLIHDVGVPSTATEELAALEAVLADLDDAVDSVADALLVEGVHQAAQGNPLRAGATLDAMGNGEAPPPELESLRTPRTGDAITHRVIVLLPDPAGTGSAAPTLARAASAGGEDDGTAPAPARALAAAGPGGGAGDTPPIVVLPPTDDGSGDGPGGPPGSGDLPDDGTGGPGSGGDPGTGTGSGTGSDDPGPDSGTGTGGWAIDPLTQTRALAEPALAAWLTALLPAPDTVTYGVRLADGSGRTVPLAGIPLSPLDWPALGLDPEALPGSDLERHLLLHADRLLAADEPDAPRPVSVPVDDEGLGLLLETVRAARELLRAARPLRPADLAPPEAAPEGADAGPDDPALEPRAVAVREVVRRAAADLATPGDLPAATRVERLHRGLVTANLVGVPAAAPPLPPRPGATVEELAAHAALLAPLATTVAPELTRRLALSATLDTARAQGGLPVGAWAREVLGALLGSELVVLPGFAAPAPGPLNESLAHADTLLAGDPHAPAGWLGRLGRVRRGVERLVTTLGYAEALESGDALTAVVAQTPYTATSDPARAERWAALPPAAGQSPGPRLSLVLHTPDGGVAPEELLSGRLRGLIVDEWTEVVPRERQTTGVALHIDAPDAAPPQTVLLAVPPDASPTWTPDLLGATVRAALDLARLRAVDYEALHPDSPTAVADIGQLAPAALLAMNTRFEDAVATDFTRGLRR</sequence>
<protein>
    <submittedName>
        <fullName evidence="2">Uncharacterized protein</fullName>
    </submittedName>
</protein>
<feature type="region of interest" description="Disordered" evidence="1">
    <location>
        <begin position="107"/>
        <end position="131"/>
    </location>
</feature>
<feature type="compositionally biased region" description="Gly residues" evidence="1">
    <location>
        <begin position="1081"/>
        <end position="1099"/>
    </location>
</feature>
<organism evidence="2 3">
    <name type="scientific">Streptomyces viridochromogenes</name>
    <dbReference type="NCBI Taxonomy" id="1938"/>
    <lineage>
        <taxon>Bacteria</taxon>
        <taxon>Bacillati</taxon>
        <taxon>Actinomycetota</taxon>
        <taxon>Actinomycetes</taxon>
        <taxon>Kitasatosporales</taxon>
        <taxon>Streptomycetaceae</taxon>
        <taxon>Streptomyces</taxon>
    </lineage>
</organism>